<organism evidence="2 3">
    <name type="scientific">Plicaturopsis crispa FD-325 SS-3</name>
    <dbReference type="NCBI Taxonomy" id="944288"/>
    <lineage>
        <taxon>Eukaryota</taxon>
        <taxon>Fungi</taxon>
        <taxon>Dikarya</taxon>
        <taxon>Basidiomycota</taxon>
        <taxon>Agaricomycotina</taxon>
        <taxon>Agaricomycetes</taxon>
        <taxon>Agaricomycetidae</taxon>
        <taxon>Amylocorticiales</taxon>
        <taxon>Amylocorticiaceae</taxon>
        <taxon>Plicatura</taxon>
        <taxon>Plicaturopsis crispa</taxon>
    </lineage>
</organism>
<evidence type="ECO:0000256" key="1">
    <source>
        <dbReference type="SAM" id="MobiDB-lite"/>
    </source>
</evidence>
<evidence type="ECO:0000313" key="2">
    <source>
        <dbReference type="EMBL" id="KII83823.1"/>
    </source>
</evidence>
<proteinExistence type="predicted"/>
<dbReference type="HOGENOM" id="CLU_2074154_0_0_1"/>
<gene>
    <name evidence="2" type="ORF">PLICRDRAFT_47014</name>
</gene>
<evidence type="ECO:0000313" key="3">
    <source>
        <dbReference type="Proteomes" id="UP000053263"/>
    </source>
</evidence>
<protein>
    <submittedName>
        <fullName evidence="2">Uncharacterized protein</fullName>
    </submittedName>
</protein>
<dbReference type="AlphaFoldDB" id="A0A0C9T6U2"/>
<reference evidence="2 3" key="1">
    <citation type="submission" date="2014-06" db="EMBL/GenBank/DDBJ databases">
        <title>Evolutionary Origins and Diversification of the Mycorrhizal Mutualists.</title>
        <authorList>
            <consortium name="DOE Joint Genome Institute"/>
            <consortium name="Mycorrhizal Genomics Consortium"/>
            <person name="Kohler A."/>
            <person name="Kuo A."/>
            <person name="Nagy L.G."/>
            <person name="Floudas D."/>
            <person name="Copeland A."/>
            <person name="Barry K.W."/>
            <person name="Cichocki N."/>
            <person name="Veneault-Fourrey C."/>
            <person name="LaButti K."/>
            <person name="Lindquist E.A."/>
            <person name="Lipzen A."/>
            <person name="Lundell T."/>
            <person name="Morin E."/>
            <person name="Murat C."/>
            <person name="Riley R."/>
            <person name="Ohm R."/>
            <person name="Sun H."/>
            <person name="Tunlid A."/>
            <person name="Henrissat B."/>
            <person name="Grigoriev I.V."/>
            <person name="Hibbett D.S."/>
            <person name="Martin F."/>
        </authorList>
    </citation>
    <scope>NUCLEOTIDE SEQUENCE [LARGE SCALE GENOMIC DNA]</scope>
    <source>
        <strain evidence="2 3">FD-325 SS-3</strain>
    </source>
</reference>
<name>A0A0C9T6U2_PLICR</name>
<feature type="compositionally biased region" description="Basic and acidic residues" evidence="1">
    <location>
        <begin position="1"/>
        <end position="22"/>
    </location>
</feature>
<sequence>MSDQEPRAVYHGEKPPPPDMPKRSVKFSRCSRQEGAIRTLSIDLYSARHPLTPPTARRRQVEPARSGAAGSYTLQDDQTLLSRPVSSGCSPQTAIVPLAYMLPNALEVPGANPAEWRK</sequence>
<feature type="region of interest" description="Disordered" evidence="1">
    <location>
        <begin position="1"/>
        <end position="25"/>
    </location>
</feature>
<accession>A0A0C9T6U2</accession>
<feature type="region of interest" description="Disordered" evidence="1">
    <location>
        <begin position="48"/>
        <end position="75"/>
    </location>
</feature>
<dbReference type="EMBL" id="KN832574">
    <property type="protein sequence ID" value="KII83823.1"/>
    <property type="molecule type" value="Genomic_DNA"/>
</dbReference>
<keyword evidence="3" id="KW-1185">Reference proteome</keyword>
<dbReference type="Proteomes" id="UP000053263">
    <property type="component" value="Unassembled WGS sequence"/>
</dbReference>